<dbReference type="EMBL" id="KQ435058">
    <property type="protein sequence ID" value="KZC14300.1"/>
    <property type="molecule type" value="Genomic_DNA"/>
</dbReference>
<organism evidence="1 2">
    <name type="scientific">Dufourea novaeangliae</name>
    <name type="common">Sweat bee</name>
    <dbReference type="NCBI Taxonomy" id="178035"/>
    <lineage>
        <taxon>Eukaryota</taxon>
        <taxon>Metazoa</taxon>
        <taxon>Ecdysozoa</taxon>
        <taxon>Arthropoda</taxon>
        <taxon>Hexapoda</taxon>
        <taxon>Insecta</taxon>
        <taxon>Pterygota</taxon>
        <taxon>Neoptera</taxon>
        <taxon>Endopterygota</taxon>
        <taxon>Hymenoptera</taxon>
        <taxon>Apocrita</taxon>
        <taxon>Aculeata</taxon>
        <taxon>Apoidea</taxon>
        <taxon>Anthophila</taxon>
        <taxon>Halictidae</taxon>
        <taxon>Rophitinae</taxon>
        <taxon>Dufourea</taxon>
    </lineage>
</organism>
<keyword evidence="2" id="KW-1185">Reference proteome</keyword>
<reference evidence="1 2" key="1">
    <citation type="submission" date="2015-07" db="EMBL/GenBank/DDBJ databases">
        <title>The genome of Dufourea novaeangliae.</title>
        <authorList>
            <person name="Pan H."/>
            <person name="Kapheim K."/>
        </authorList>
    </citation>
    <scope>NUCLEOTIDE SEQUENCE [LARGE SCALE GENOMIC DNA]</scope>
    <source>
        <strain evidence="1">0120121106</strain>
        <tissue evidence="1">Whole body</tissue>
    </source>
</reference>
<proteinExistence type="predicted"/>
<evidence type="ECO:0000313" key="1">
    <source>
        <dbReference type="EMBL" id="KZC14300.1"/>
    </source>
</evidence>
<gene>
    <name evidence="1" type="ORF">WN55_06877</name>
</gene>
<dbReference type="AlphaFoldDB" id="A0A154PT72"/>
<name>A0A154PT72_DUFNO</name>
<protein>
    <submittedName>
        <fullName evidence="1">Uncharacterized protein</fullName>
    </submittedName>
</protein>
<dbReference type="Proteomes" id="UP000076502">
    <property type="component" value="Unassembled WGS sequence"/>
</dbReference>
<sequence>MDPTSHKHVLVGRRSLEAPKITPSRLHVVPPGIREIVGDGGNWKRMEGLGFRRRREGLLDKQGAVEQGWMELERGDTSVLPAAANFGEVGGPGLVKSTYTTSTWCPLGPLAASAAKGANGVCGVLGAPGAGVGVVVERATPMSSSDDREGRMVSPQATGSLFATGERVGCSTNTNLNMDYTTKESLVTAPGDLGAPGAGAGVVVKQATPVSLSDDCGARLVDHQASGALMVIGE</sequence>
<accession>A0A154PT72</accession>
<evidence type="ECO:0000313" key="2">
    <source>
        <dbReference type="Proteomes" id="UP000076502"/>
    </source>
</evidence>